<name>A0A6C0LPJ8_9ZZZZ</name>
<sequence>MAEDLSDQLNKPKEESNTEIKLKSLQEVANEAAEEPIIELGDRVRLNSSTAAGLVGTVIYRSQDLIGIRPDGVVDSSREFELSEEGFDPELGIESVDILQKRKKPSFIEIFNLQKDHNLYTYDDAGKPYRVYTIKDLDLNQDIIQVEDTEYAPGDTMPIDFRFIGVPRDLPFRVVFDREPPETPMVSTAENEGNAEAEGQEGVEGEEEEIEDFTFLDDELEEQDKVPAFDVEHLIEIPSSERQYPDITQKSEAYADLLSLYSPAKQQLRDTQHATQILVELFFRLRTSVLRLSQDGFPIGVKPTSIQTLADALETRMLALSRCVVDIHKVLFIDSTEDGGLLTNDLHFGEVGPIPQVDKLVLQGNYLYAEDANKYLDESTAIAGTKFNAFMNGYLTRFGSTWSPGGSEPVHAFQQDEEVLRLEADSESSTIPGFDRGLPSAKEGLVDPGNLSTVAYDFMRVLKATTHKGKIIQPGEEAAITSYIVFPYKYASSLSTQPQESLAADVRSGLKDFKNLNAIWKETGEISEIPSTNQMFRVSVDGGTLGNIPLREYLTALNLRAEGMGDVWPLQILLGMREREWTIDQQQVLQEAISNTQNLILAEIVKQREQLATLVSQPPSVQGIQMVPDAAVLIDKLAGEQTGLLLKIQNDIREQTPSYANSDVALVGLPLRFYPDLCFAQLSDQAAALTKAKNAFLRDEYIKQVDTERQFKARKEFAGVPPEPNRCKHVKNLLLIRKVKDDSKRMALMVKFLTTYQGEKRDNWVNCVSCEKELVCMHELLQIYQFLRPGDVDVLNKEIQLNYGGGQFQGYYICRTCGQPIKEVEFDTHVEFDDNGRPMMGRSVLLDTEKITEEQIEELLGPVDDIGDDVSDAFDNETKKLIYRTAKEMSERLFTPLTKEDFVAVVNRVAALIQQIPSRERYVQYQTAQRKGKSKGTMPDYDVYMNQALVCAVGVHLLLSIQTHVPDLILRNMPSGCRNLGGQPLETDGQQGIQCIITVIAALNKDSAPWSLTQFQKITDPGERQKVIMGIFEPILQSSLQDPTILQALNQKREYRKKILGAAAGEGLPDEKVPENFLPIPYQQGAEEFVEKVIVPEAASMGDRVELWVRQGNTIAKQNKMPMPIVFSETSCCLSPLDEVDEFWRKPEIQQSLPKFNPRTGVPPPPKITKAEPIMKPAQLVRPLPDAPEESYYQLFLKVCASSDDDDKHKGYSHEFGLTHKCIWCGLQLPSEPELLTPEVGRSEVEKQGIDVSKESFEDLLNATHKANSFKTTFSLEVPGPLQTWNSLKTMNPPPVEGWREMLAKTDLALSKLAPDAEEVEVALALTDFSTLALETENNCKVRLPKNQQTMLDSIANEGAESIVRFLQSYVIVPIRRFMAKVSPTGFRIPKSWDLESYHAQDVQAILAAHNDYLIKFQRIEISPWLKSKLQAAVDQTREIIKFLQTIRPVQIPGGKQTYEFFLKFCLFAPLANFVDPNILPALLEEGTEVPVSQVEEQALFPARFISDMIKRFFDEGFRFTPEQIRELIAKRSEMEKDNIIKKINAKDRSGRDIEKMMMKFGIGEYAVGGTSAIWGYNKEQIRKEREQRAEMGLAPEAEAKADGLGYYGDQEAGEGYIGDGELGEINGFDDDN</sequence>
<organism evidence="2">
    <name type="scientific">viral metagenome</name>
    <dbReference type="NCBI Taxonomy" id="1070528"/>
    <lineage>
        <taxon>unclassified sequences</taxon>
        <taxon>metagenomes</taxon>
        <taxon>organismal metagenomes</taxon>
    </lineage>
</organism>
<proteinExistence type="predicted"/>
<dbReference type="EMBL" id="MN740537">
    <property type="protein sequence ID" value="QHU32290.1"/>
    <property type="molecule type" value="Genomic_DNA"/>
</dbReference>
<feature type="region of interest" description="Disordered" evidence="1">
    <location>
        <begin position="182"/>
        <end position="207"/>
    </location>
</feature>
<reference evidence="2" key="1">
    <citation type="journal article" date="2020" name="Nature">
        <title>Giant virus diversity and host interactions through global metagenomics.</title>
        <authorList>
            <person name="Schulz F."/>
            <person name="Roux S."/>
            <person name="Paez-Espino D."/>
            <person name="Jungbluth S."/>
            <person name="Walsh D.A."/>
            <person name="Denef V.J."/>
            <person name="McMahon K.D."/>
            <person name="Konstantinidis K.T."/>
            <person name="Eloe-Fadrosh E.A."/>
            <person name="Kyrpides N.C."/>
            <person name="Woyke T."/>
        </authorList>
    </citation>
    <scope>NUCLEOTIDE SEQUENCE</scope>
    <source>
        <strain evidence="2">GVMAG-M-3300027963-9</strain>
    </source>
</reference>
<feature type="region of interest" description="Disordered" evidence="1">
    <location>
        <begin position="1"/>
        <end position="21"/>
    </location>
</feature>
<evidence type="ECO:0000313" key="2">
    <source>
        <dbReference type="EMBL" id="QHU32290.1"/>
    </source>
</evidence>
<evidence type="ECO:0000256" key="1">
    <source>
        <dbReference type="SAM" id="MobiDB-lite"/>
    </source>
</evidence>
<feature type="compositionally biased region" description="Basic and acidic residues" evidence="1">
    <location>
        <begin position="10"/>
        <end position="21"/>
    </location>
</feature>
<accession>A0A6C0LPJ8</accession>
<feature type="compositionally biased region" description="Acidic residues" evidence="1">
    <location>
        <begin position="193"/>
        <end position="207"/>
    </location>
</feature>
<protein>
    <submittedName>
        <fullName evidence="2">Uncharacterized protein</fullName>
    </submittedName>
</protein>